<dbReference type="Gene3D" id="2.30.40.10">
    <property type="entry name" value="Urease, subunit C, domain 1"/>
    <property type="match status" value="1"/>
</dbReference>
<gene>
    <name evidence="2" type="ORF">SAMN05216266_11819</name>
</gene>
<evidence type="ECO:0000313" key="2">
    <source>
        <dbReference type="EMBL" id="SFB54398.1"/>
    </source>
</evidence>
<feature type="domain" description="Amidohydrolase-related" evidence="1">
    <location>
        <begin position="72"/>
        <end position="404"/>
    </location>
</feature>
<dbReference type="InterPro" id="IPR057744">
    <property type="entry name" value="OTAase-like"/>
</dbReference>
<proteinExistence type="predicted"/>
<dbReference type="STRING" id="490629.SAMN05216266_11819"/>
<dbReference type="SUPFAM" id="SSF51338">
    <property type="entry name" value="Composite domain of metallo-dependent hydrolases"/>
    <property type="match status" value="2"/>
</dbReference>
<dbReference type="Proteomes" id="UP000243799">
    <property type="component" value="Unassembled WGS sequence"/>
</dbReference>
<dbReference type="PANTHER" id="PTHR43135:SF3">
    <property type="entry name" value="ALPHA-D-RIBOSE 1-METHYLPHOSPHONATE 5-TRIPHOSPHATE DIPHOSPHATASE"/>
    <property type="match status" value="1"/>
</dbReference>
<dbReference type="Gene3D" id="3.20.20.140">
    <property type="entry name" value="Metal-dependent hydrolases"/>
    <property type="match status" value="1"/>
</dbReference>
<dbReference type="SUPFAM" id="SSF51556">
    <property type="entry name" value="Metallo-dependent hydrolases"/>
    <property type="match status" value="1"/>
</dbReference>
<accession>A0A1I1C0F6</accession>
<dbReference type="CDD" id="cd01299">
    <property type="entry name" value="Met_dep_hydrolase_A"/>
    <property type="match status" value="1"/>
</dbReference>
<name>A0A1I1C0F6_9PSEU</name>
<dbReference type="InterPro" id="IPR011059">
    <property type="entry name" value="Metal-dep_hydrolase_composite"/>
</dbReference>
<keyword evidence="3" id="KW-1185">Reference proteome</keyword>
<protein>
    <submittedName>
        <fullName evidence="2">Imidazolonepropionase</fullName>
    </submittedName>
</protein>
<reference evidence="3" key="1">
    <citation type="submission" date="2016-10" db="EMBL/GenBank/DDBJ databases">
        <authorList>
            <person name="Varghese N."/>
            <person name="Submissions S."/>
        </authorList>
    </citation>
    <scope>NUCLEOTIDE SEQUENCE [LARGE SCALE GENOMIC DNA]</scope>
    <source>
        <strain evidence="3">CGMCC 4.3568</strain>
    </source>
</reference>
<evidence type="ECO:0000259" key="1">
    <source>
        <dbReference type="Pfam" id="PF01979"/>
    </source>
</evidence>
<dbReference type="PANTHER" id="PTHR43135">
    <property type="entry name" value="ALPHA-D-RIBOSE 1-METHYLPHOSPHONATE 5-TRIPHOSPHATE DIPHOSPHATASE"/>
    <property type="match status" value="1"/>
</dbReference>
<dbReference type="InterPro" id="IPR006680">
    <property type="entry name" value="Amidohydro-rel"/>
</dbReference>
<evidence type="ECO:0000313" key="3">
    <source>
        <dbReference type="Proteomes" id="UP000243799"/>
    </source>
</evidence>
<organism evidence="2 3">
    <name type="scientific">Amycolatopsis marina</name>
    <dbReference type="NCBI Taxonomy" id="490629"/>
    <lineage>
        <taxon>Bacteria</taxon>
        <taxon>Bacillati</taxon>
        <taxon>Actinomycetota</taxon>
        <taxon>Actinomycetes</taxon>
        <taxon>Pseudonocardiales</taxon>
        <taxon>Pseudonocardiaceae</taxon>
        <taxon>Amycolatopsis</taxon>
    </lineage>
</organism>
<dbReference type="EMBL" id="FOKG01000018">
    <property type="protein sequence ID" value="SFB54398.1"/>
    <property type="molecule type" value="Genomic_DNA"/>
</dbReference>
<dbReference type="InterPro" id="IPR032466">
    <property type="entry name" value="Metal_Hydrolase"/>
</dbReference>
<dbReference type="Pfam" id="PF01979">
    <property type="entry name" value="Amidohydro_1"/>
    <property type="match status" value="1"/>
</dbReference>
<sequence>MRSGSGRVTERKLGTVETLITADQVLAGPAGTRITDGAVLVDGAEIVAVGPRAELETRVSGTTKRRDFPGCTVLPGLIDCHVHLAFDASADPVTNVRELDDKALLAGMAERARQLLDNGVTTVRDLGDRGALAVRLRDAIEQGEHPGPRIVAATVPLTVPGGHCWFLGGEVSGEQEIRAMVRENAARGAEVIKVMVTGGGLTKGGAETWESQFGFDDIRVAVEEAHGLGLPVAAHAHGSAGIADSVAAGVDTIEHCTWMAENGFEVLEDVVTEIAAKGIAVCTGASPNWRKFAERFGEDRAAEIFGRVRWMSEQGVRLIAGTDAGVPNAVFDNFAGSLDFYRFLGFPGEQILDMATRDAAEALHLGTHTGRLAPGYRADVLVVGGDPVADLDAVRDVRLVLAGGRQHTPVTGC</sequence>
<dbReference type="GO" id="GO:0016810">
    <property type="term" value="F:hydrolase activity, acting on carbon-nitrogen (but not peptide) bonds"/>
    <property type="evidence" value="ECO:0007669"/>
    <property type="project" value="InterPro"/>
</dbReference>
<dbReference type="InterPro" id="IPR051781">
    <property type="entry name" value="Metallo-dep_Hydrolase"/>
</dbReference>
<dbReference type="AlphaFoldDB" id="A0A1I1C0F6"/>